<proteinExistence type="predicted"/>
<dbReference type="GO" id="GO:0010508">
    <property type="term" value="P:positive regulation of autophagy"/>
    <property type="evidence" value="ECO:0007669"/>
    <property type="project" value="TreeGrafter"/>
</dbReference>
<organism evidence="4">
    <name type="scientific">Anisakis simplex</name>
    <name type="common">Herring worm</name>
    <dbReference type="NCBI Taxonomy" id="6269"/>
    <lineage>
        <taxon>Eukaryota</taxon>
        <taxon>Metazoa</taxon>
        <taxon>Ecdysozoa</taxon>
        <taxon>Nematoda</taxon>
        <taxon>Chromadorea</taxon>
        <taxon>Rhabditida</taxon>
        <taxon>Spirurina</taxon>
        <taxon>Ascaridomorpha</taxon>
        <taxon>Ascaridoidea</taxon>
        <taxon>Anisakidae</taxon>
        <taxon>Anisakis</taxon>
        <taxon>Anisakis simplex complex</taxon>
    </lineage>
</organism>
<reference evidence="2 3" key="2">
    <citation type="submission" date="2018-11" db="EMBL/GenBank/DDBJ databases">
        <authorList>
            <consortium name="Pathogen Informatics"/>
        </authorList>
    </citation>
    <scope>NUCLEOTIDE SEQUENCE [LARGE SCALE GENOMIC DNA]</scope>
</reference>
<name>A0A0M3J8P4_ANISI</name>
<dbReference type="EMBL" id="UYRR01006108">
    <property type="protein sequence ID" value="VDK22345.1"/>
    <property type="molecule type" value="Genomic_DNA"/>
</dbReference>
<accession>A0A0M3J8P4</accession>
<keyword evidence="3" id="KW-1185">Reference proteome</keyword>
<sequence>MWFQMLFNRTYTATQAFEINIRWFMANGQTIAEITRHLCTKATNLSFHMFPIPEDPFAHAMNPQSPPLRCPVKIEFPVCKLGSHDLWTVLSAIIEAFGFFAMCCHVHYPRMYVHLSGGMFLMFEEKQMDFLWSWNHMLSHRYKNSTSVF</sequence>
<dbReference type="PANTHER" id="PTHR13179">
    <property type="entry name" value="DEP DOMAIN CONTAINING PROTEIN 5"/>
    <property type="match status" value="1"/>
</dbReference>
<evidence type="ECO:0000259" key="1">
    <source>
        <dbReference type="Pfam" id="PF19418"/>
    </source>
</evidence>
<dbReference type="PANTHER" id="PTHR13179:SF8">
    <property type="entry name" value="GATOR COMPLEX PROTEIN DEPDC5"/>
    <property type="match status" value="1"/>
</dbReference>
<dbReference type="InterPro" id="IPR027244">
    <property type="entry name" value="IML1"/>
</dbReference>
<dbReference type="OrthoDB" id="438939at2759"/>
<evidence type="ECO:0000313" key="2">
    <source>
        <dbReference type="EMBL" id="VDK22345.1"/>
    </source>
</evidence>
<dbReference type="GO" id="GO:0034198">
    <property type="term" value="P:cellular response to amino acid starvation"/>
    <property type="evidence" value="ECO:0007669"/>
    <property type="project" value="TreeGrafter"/>
</dbReference>
<dbReference type="GO" id="GO:1990130">
    <property type="term" value="C:GATOR1 complex"/>
    <property type="evidence" value="ECO:0007669"/>
    <property type="project" value="TreeGrafter"/>
</dbReference>
<dbReference type="Proteomes" id="UP000267096">
    <property type="component" value="Unassembled WGS sequence"/>
</dbReference>
<evidence type="ECO:0000313" key="3">
    <source>
        <dbReference type="Proteomes" id="UP000267096"/>
    </source>
</evidence>
<dbReference type="Pfam" id="PF19418">
    <property type="entry name" value="DEPDC5_CTD"/>
    <property type="match status" value="1"/>
</dbReference>
<evidence type="ECO:0000313" key="4">
    <source>
        <dbReference type="WBParaSite" id="ASIM_0000395001-mRNA-1"/>
    </source>
</evidence>
<reference evidence="4" key="1">
    <citation type="submission" date="2017-02" db="UniProtKB">
        <authorList>
            <consortium name="WormBaseParasite"/>
        </authorList>
    </citation>
    <scope>IDENTIFICATION</scope>
</reference>
<dbReference type="GO" id="GO:0005765">
    <property type="term" value="C:lysosomal membrane"/>
    <property type="evidence" value="ECO:0007669"/>
    <property type="project" value="TreeGrafter"/>
</dbReference>
<dbReference type="InterPro" id="IPR045838">
    <property type="entry name" value="DEPDC5_CTD"/>
</dbReference>
<gene>
    <name evidence="2" type="ORF">ASIM_LOCUS3775</name>
</gene>
<feature type="domain" description="DEPDC5 C-terminal" evidence="1">
    <location>
        <begin position="2"/>
        <end position="79"/>
    </location>
</feature>
<protein>
    <submittedName>
        <fullName evidence="4">DEPDC5_CTD domain-containing protein</fullName>
    </submittedName>
</protein>
<dbReference type="WBParaSite" id="ASIM_0000395001-mRNA-1">
    <property type="protein sequence ID" value="ASIM_0000395001-mRNA-1"/>
    <property type="gene ID" value="ASIM_0000395001"/>
</dbReference>
<dbReference type="AlphaFoldDB" id="A0A0M3J8P4"/>
<dbReference type="GO" id="GO:0005096">
    <property type="term" value="F:GTPase activator activity"/>
    <property type="evidence" value="ECO:0007669"/>
    <property type="project" value="InterPro"/>
</dbReference>
<dbReference type="GO" id="GO:1904262">
    <property type="term" value="P:negative regulation of TORC1 signaling"/>
    <property type="evidence" value="ECO:0007669"/>
    <property type="project" value="TreeGrafter"/>
</dbReference>